<name>A0A645EWA5_9ZZZZ</name>
<organism evidence="1">
    <name type="scientific">bioreactor metagenome</name>
    <dbReference type="NCBI Taxonomy" id="1076179"/>
    <lineage>
        <taxon>unclassified sequences</taxon>
        <taxon>metagenomes</taxon>
        <taxon>ecological metagenomes</taxon>
    </lineage>
</organism>
<sequence>MSSIEGYIDYTKREFCHAIPCPVQVLLDKQANDPEQFEFTRSICKTSCIHSTHEFHAWLIEKGYLVVRPIK</sequence>
<gene>
    <name evidence="1" type="ORF">SDC9_153413</name>
</gene>
<proteinExistence type="predicted"/>
<dbReference type="AlphaFoldDB" id="A0A645EWA5"/>
<reference evidence="1" key="1">
    <citation type="submission" date="2019-08" db="EMBL/GenBank/DDBJ databases">
        <authorList>
            <person name="Kucharzyk K."/>
            <person name="Murdoch R.W."/>
            <person name="Higgins S."/>
            <person name="Loffler F."/>
        </authorList>
    </citation>
    <scope>NUCLEOTIDE SEQUENCE</scope>
</reference>
<accession>A0A645EWA5</accession>
<dbReference type="EMBL" id="VSSQ01052048">
    <property type="protein sequence ID" value="MPN06157.1"/>
    <property type="molecule type" value="Genomic_DNA"/>
</dbReference>
<evidence type="ECO:0000313" key="1">
    <source>
        <dbReference type="EMBL" id="MPN06157.1"/>
    </source>
</evidence>
<comment type="caution">
    <text evidence="1">The sequence shown here is derived from an EMBL/GenBank/DDBJ whole genome shotgun (WGS) entry which is preliminary data.</text>
</comment>
<protein>
    <submittedName>
        <fullName evidence="1">Uncharacterized protein</fullName>
    </submittedName>
</protein>